<accession>A0A7W3JLX7</accession>
<dbReference type="GO" id="GO:0003700">
    <property type="term" value="F:DNA-binding transcription factor activity"/>
    <property type="evidence" value="ECO:0007669"/>
    <property type="project" value="TreeGrafter"/>
</dbReference>
<dbReference type="InterPro" id="IPR000843">
    <property type="entry name" value="HTH_LacI"/>
</dbReference>
<dbReference type="CDD" id="cd01392">
    <property type="entry name" value="HTH_LacI"/>
    <property type="match status" value="1"/>
</dbReference>
<keyword evidence="1" id="KW-0805">Transcription regulation</keyword>
<gene>
    <name evidence="5" type="ORF">FHX48_000305</name>
</gene>
<dbReference type="PROSITE" id="PS50932">
    <property type="entry name" value="HTH_LACI_2"/>
    <property type="match status" value="1"/>
</dbReference>
<dbReference type="PANTHER" id="PTHR30146:SF153">
    <property type="entry name" value="LACTOSE OPERON REPRESSOR"/>
    <property type="match status" value="1"/>
</dbReference>
<sequence length="363" mass="39079">MTLTSSIFNVEAFREALRNSTTSGVSVVTINEVAREAGVSISTVSYALSGKRSVALETRQRIEAAVARLEYSPNASARMLAGRRTNIFAVTEPMRSDTHIPTHMAFVLATAVAARRHDYDILLLTEEQARLGMSRVASTGLADGILVLDVAPNDDRVALARSIKTPTVFIGVPDDHDGLLCVDLDFESAAREAVDRLADLGHTRIGLLGMTETAYETSNFAPRVRSAALARAAERGVQIEFRTTGHIQTDRTGTRAALVELQKAGVSALMFHCTQEAQSVVVGELLDQQVQVPYDISLISVAASFDIDELPLPIDVIPLVPAESCELAVELLLSSLSDEPPEPGLRLIPPRYAPRGTVGPRIA</sequence>
<dbReference type="Pfam" id="PF13377">
    <property type="entry name" value="Peripla_BP_3"/>
    <property type="match status" value="1"/>
</dbReference>
<dbReference type="SUPFAM" id="SSF53822">
    <property type="entry name" value="Periplasmic binding protein-like I"/>
    <property type="match status" value="1"/>
</dbReference>
<dbReference type="Proteomes" id="UP000526083">
    <property type="component" value="Unassembled WGS sequence"/>
</dbReference>
<evidence type="ECO:0000256" key="3">
    <source>
        <dbReference type="ARBA" id="ARBA00023163"/>
    </source>
</evidence>
<organism evidence="5 6">
    <name type="scientific">Microbacterium halimionae</name>
    <dbReference type="NCBI Taxonomy" id="1526413"/>
    <lineage>
        <taxon>Bacteria</taxon>
        <taxon>Bacillati</taxon>
        <taxon>Actinomycetota</taxon>
        <taxon>Actinomycetes</taxon>
        <taxon>Micrococcales</taxon>
        <taxon>Microbacteriaceae</taxon>
        <taxon>Microbacterium</taxon>
    </lineage>
</organism>
<dbReference type="InterPro" id="IPR046335">
    <property type="entry name" value="LacI/GalR-like_sensor"/>
</dbReference>
<proteinExistence type="predicted"/>
<evidence type="ECO:0000256" key="1">
    <source>
        <dbReference type="ARBA" id="ARBA00023015"/>
    </source>
</evidence>
<keyword evidence="2 5" id="KW-0238">DNA-binding</keyword>
<evidence type="ECO:0000313" key="6">
    <source>
        <dbReference type="Proteomes" id="UP000526083"/>
    </source>
</evidence>
<dbReference type="PROSITE" id="PS00356">
    <property type="entry name" value="HTH_LACI_1"/>
    <property type="match status" value="1"/>
</dbReference>
<evidence type="ECO:0000259" key="4">
    <source>
        <dbReference type="PROSITE" id="PS50932"/>
    </source>
</evidence>
<dbReference type="SUPFAM" id="SSF47413">
    <property type="entry name" value="lambda repressor-like DNA-binding domains"/>
    <property type="match status" value="1"/>
</dbReference>
<dbReference type="InterPro" id="IPR010982">
    <property type="entry name" value="Lambda_DNA-bd_dom_sf"/>
</dbReference>
<dbReference type="Gene3D" id="1.10.260.40">
    <property type="entry name" value="lambda repressor-like DNA-binding domains"/>
    <property type="match status" value="1"/>
</dbReference>
<dbReference type="Gene3D" id="3.40.50.2300">
    <property type="match status" value="2"/>
</dbReference>
<dbReference type="SMART" id="SM00354">
    <property type="entry name" value="HTH_LACI"/>
    <property type="match status" value="1"/>
</dbReference>
<dbReference type="Pfam" id="PF00356">
    <property type="entry name" value="LacI"/>
    <property type="match status" value="1"/>
</dbReference>
<dbReference type="AlphaFoldDB" id="A0A7W3JLX7"/>
<dbReference type="GO" id="GO:0000976">
    <property type="term" value="F:transcription cis-regulatory region binding"/>
    <property type="evidence" value="ECO:0007669"/>
    <property type="project" value="TreeGrafter"/>
</dbReference>
<protein>
    <submittedName>
        <fullName evidence="5">DNA-binding LacI/PurR family transcriptional regulator</fullName>
    </submittedName>
</protein>
<reference evidence="5 6" key="1">
    <citation type="submission" date="2020-07" db="EMBL/GenBank/DDBJ databases">
        <title>Sequencing the genomes of 1000 actinobacteria strains.</title>
        <authorList>
            <person name="Klenk H.-P."/>
        </authorList>
    </citation>
    <scope>NUCLEOTIDE SEQUENCE [LARGE SCALE GENOMIC DNA]</scope>
    <source>
        <strain evidence="5 6">DSM 27576</strain>
    </source>
</reference>
<name>A0A7W3JLX7_9MICO</name>
<evidence type="ECO:0000256" key="2">
    <source>
        <dbReference type="ARBA" id="ARBA00023125"/>
    </source>
</evidence>
<evidence type="ECO:0000313" key="5">
    <source>
        <dbReference type="EMBL" id="MBA8815253.1"/>
    </source>
</evidence>
<keyword evidence="6" id="KW-1185">Reference proteome</keyword>
<feature type="domain" description="HTH lacI-type" evidence="4">
    <location>
        <begin position="28"/>
        <end position="82"/>
    </location>
</feature>
<dbReference type="PANTHER" id="PTHR30146">
    <property type="entry name" value="LACI-RELATED TRANSCRIPTIONAL REPRESSOR"/>
    <property type="match status" value="1"/>
</dbReference>
<dbReference type="EMBL" id="JACGWY010000001">
    <property type="protein sequence ID" value="MBA8815253.1"/>
    <property type="molecule type" value="Genomic_DNA"/>
</dbReference>
<dbReference type="RefSeq" id="WP_310734769.1">
    <property type="nucleotide sequence ID" value="NZ_JAAOZB010000001.1"/>
</dbReference>
<comment type="caution">
    <text evidence="5">The sequence shown here is derived from an EMBL/GenBank/DDBJ whole genome shotgun (WGS) entry which is preliminary data.</text>
</comment>
<keyword evidence="3" id="KW-0804">Transcription</keyword>
<dbReference type="InterPro" id="IPR028082">
    <property type="entry name" value="Peripla_BP_I"/>
</dbReference>